<accession>A0A948X135</accession>
<evidence type="ECO:0000256" key="4">
    <source>
        <dbReference type="ARBA" id="ARBA00023136"/>
    </source>
</evidence>
<evidence type="ECO:0000256" key="1">
    <source>
        <dbReference type="ARBA" id="ARBA00004442"/>
    </source>
</evidence>
<reference evidence="9" key="1">
    <citation type="journal article" date="2021" name="PeerJ">
        <title>Extensive microbial diversity within the chicken gut microbiome revealed by metagenomics and culture.</title>
        <authorList>
            <person name="Gilroy R."/>
            <person name="Ravi A."/>
            <person name="Getino M."/>
            <person name="Pursley I."/>
            <person name="Horton D.L."/>
            <person name="Alikhan N.F."/>
            <person name="Baker D."/>
            <person name="Gharbi K."/>
            <person name="Hall N."/>
            <person name="Watson M."/>
            <person name="Adriaenssens E.M."/>
            <person name="Foster-Nyarko E."/>
            <person name="Jarju S."/>
            <person name="Secka A."/>
            <person name="Antonio M."/>
            <person name="Oren A."/>
            <person name="Chaudhuri R.R."/>
            <person name="La Ragione R."/>
            <person name="Hildebrand F."/>
            <person name="Pallen M.J."/>
        </authorList>
    </citation>
    <scope>NUCLEOTIDE SEQUENCE</scope>
    <source>
        <strain evidence="9">8470</strain>
    </source>
</reference>
<feature type="domain" description="SusD-like N-terminal" evidence="8">
    <location>
        <begin position="95"/>
        <end position="231"/>
    </location>
</feature>
<dbReference type="InterPro" id="IPR011990">
    <property type="entry name" value="TPR-like_helical_dom_sf"/>
</dbReference>
<protein>
    <submittedName>
        <fullName evidence="9">RagB/SusD family nutrient uptake outer membrane protein</fullName>
    </submittedName>
</protein>
<evidence type="ECO:0000256" key="6">
    <source>
        <dbReference type="SAM" id="SignalP"/>
    </source>
</evidence>
<dbReference type="GO" id="GO:0009279">
    <property type="term" value="C:cell outer membrane"/>
    <property type="evidence" value="ECO:0007669"/>
    <property type="project" value="UniProtKB-SubCell"/>
</dbReference>
<comment type="caution">
    <text evidence="9">The sequence shown here is derived from an EMBL/GenBank/DDBJ whole genome shotgun (WGS) entry which is preliminary data.</text>
</comment>
<evidence type="ECO:0000313" key="9">
    <source>
        <dbReference type="EMBL" id="MBU3856017.1"/>
    </source>
</evidence>
<dbReference type="Pfam" id="PF14322">
    <property type="entry name" value="SusD-like_3"/>
    <property type="match status" value="1"/>
</dbReference>
<dbReference type="Proteomes" id="UP000784286">
    <property type="component" value="Unassembled WGS sequence"/>
</dbReference>
<dbReference type="SUPFAM" id="SSF48452">
    <property type="entry name" value="TPR-like"/>
    <property type="match status" value="1"/>
</dbReference>
<name>A0A948X135_9BACT</name>
<sequence>MKKIGYIAIASLLALSSCSDFLDENLKGSLAPSNTYTSTHGFEVGVTGLYEYCRSEWNCWGGEGNSYSHGGATPYEVLQIGTDLANTGHNDGTLQVFDNLSYTPQTSFIKSWWEFGYGLASNANLILEYSEHPDVAWDKPTDKIGFQAEARFFRAYAYRYLVYLYGDVPYVDKVERDFRIDFTRTPKDEVLGHMIDDLKFAAENLPKDPDAVLPGRLTKWAALHLLSEVYLMAGMNAEAEDAAEQVINSGYFHLMKERFGTQTKEPGDVFSDLFKENNQNRTSDNMESIWVMQLEYNVIGGGDESEDWTKRAWVPKYWDIPGFQIADSLGGRGLAQLMGLPWWIGNDSHFFEDTDIRNSEYNIKRHWYYNNPDVTDTYGKPCEMTDELWQAGKLCPAITKFFYGVIGRGGDEGYGGNTKDRMKFRLAETYLLLAEARMNQGDTRGAADAINEVRRRAGASEITAADVTKDFLADERIRELAGEELRRFTLSRLGILKERSVKYNDRVAPRWDDKFLLWPIPQSVIDSNTGAEFPQNPGWEQ</sequence>
<feature type="domain" description="RagB/SusD" evidence="7">
    <location>
        <begin position="397"/>
        <end position="539"/>
    </location>
</feature>
<dbReference type="InterPro" id="IPR012944">
    <property type="entry name" value="SusD_RagB_dom"/>
</dbReference>
<dbReference type="Gene3D" id="1.25.40.390">
    <property type="match status" value="1"/>
</dbReference>
<keyword evidence="4" id="KW-0472">Membrane</keyword>
<dbReference type="AlphaFoldDB" id="A0A948X135"/>
<evidence type="ECO:0000256" key="3">
    <source>
        <dbReference type="ARBA" id="ARBA00022729"/>
    </source>
</evidence>
<keyword evidence="5" id="KW-0998">Cell outer membrane</keyword>
<comment type="subcellular location">
    <subcellularLocation>
        <location evidence="1">Cell outer membrane</location>
    </subcellularLocation>
</comment>
<comment type="similarity">
    <text evidence="2">Belongs to the SusD family.</text>
</comment>
<proteinExistence type="inferred from homology"/>
<evidence type="ECO:0000259" key="8">
    <source>
        <dbReference type="Pfam" id="PF14322"/>
    </source>
</evidence>
<feature type="chain" id="PRO_5037129976" evidence="6">
    <location>
        <begin position="23"/>
        <end position="541"/>
    </location>
</feature>
<evidence type="ECO:0000256" key="2">
    <source>
        <dbReference type="ARBA" id="ARBA00006275"/>
    </source>
</evidence>
<feature type="signal peptide" evidence="6">
    <location>
        <begin position="1"/>
        <end position="22"/>
    </location>
</feature>
<evidence type="ECO:0000313" key="10">
    <source>
        <dbReference type="Proteomes" id="UP000784286"/>
    </source>
</evidence>
<keyword evidence="3 6" id="KW-0732">Signal</keyword>
<reference evidence="9" key="2">
    <citation type="submission" date="2021-04" db="EMBL/GenBank/DDBJ databases">
        <authorList>
            <person name="Gilroy R."/>
        </authorList>
    </citation>
    <scope>NUCLEOTIDE SEQUENCE</scope>
    <source>
        <strain evidence="9">8470</strain>
    </source>
</reference>
<dbReference type="PROSITE" id="PS51257">
    <property type="entry name" value="PROKAR_LIPOPROTEIN"/>
    <property type="match status" value="1"/>
</dbReference>
<organism evidence="9 10">
    <name type="scientific">Candidatus Phocaeicola excrementipullorum</name>
    <dbReference type="NCBI Taxonomy" id="2838731"/>
    <lineage>
        <taxon>Bacteria</taxon>
        <taxon>Pseudomonadati</taxon>
        <taxon>Bacteroidota</taxon>
        <taxon>Bacteroidia</taxon>
        <taxon>Bacteroidales</taxon>
        <taxon>Bacteroidaceae</taxon>
        <taxon>Phocaeicola</taxon>
    </lineage>
</organism>
<dbReference type="EMBL" id="JAHLFJ010000051">
    <property type="protein sequence ID" value="MBU3856017.1"/>
    <property type="molecule type" value="Genomic_DNA"/>
</dbReference>
<gene>
    <name evidence="9" type="ORF">H9928_05590</name>
</gene>
<evidence type="ECO:0000256" key="5">
    <source>
        <dbReference type="ARBA" id="ARBA00023237"/>
    </source>
</evidence>
<dbReference type="InterPro" id="IPR033985">
    <property type="entry name" value="SusD-like_N"/>
</dbReference>
<dbReference type="Pfam" id="PF07980">
    <property type="entry name" value="SusD_RagB"/>
    <property type="match status" value="1"/>
</dbReference>
<evidence type="ECO:0000259" key="7">
    <source>
        <dbReference type="Pfam" id="PF07980"/>
    </source>
</evidence>